<evidence type="ECO:0000313" key="15">
    <source>
        <dbReference type="EMBL" id="TCS94518.1"/>
    </source>
</evidence>
<evidence type="ECO:0000256" key="4">
    <source>
        <dbReference type="ARBA" id="ARBA00022679"/>
    </source>
</evidence>
<dbReference type="PROSITE" id="PS00324">
    <property type="entry name" value="ASPARTOKINASE"/>
    <property type="match status" value="1"/>
</dbReference>
<dbReference type="InterPro" id="IPR036393">
    <property type="entry name" value="AceGlu_kinase-like_sf"/>
</dbReference>
<dbReference type="InterPro" id="IPR000183">
    <property type="entry name" value="Orn/DAP/Arg_de-COase"/>
</dbReference>
<dbReference type="InterPro" id="IPR001341">
    <property type="entry name" value="Asp_kinase"/>
</dbReference>
<dbReference type="UniPathway" id="UPA00050">
    <property type="reaction ID" value="UER00461"/>
</dbReference>
<dbReference type="InterPro" id="IPR018042">
    <property type="entry name" value="Aspartate_kinase_CS"/>
</dbReference>
<keyword evidence="6 15" id="KW-0418">Kinase</keyword>
<dbReference type="EC" id="2.7.2.4" evidence="3"/>
<keyword evidence="13" id="KW-0028">Amino-acid biosynthesis</keyword>
<evidence type="ECO:0000256" key="7">
    <source>
        <dbReference type="ARBA" id="ARBA00022793"/>
    </source>
</evidence>
<dbReference type="Pfam" id="PF02784">
    <property type="entry name" value="Orn_Arg_deC_N"/>
    <property type="match status" value="1"/>
</dbReference>
<dbReference type="GO" id="GO:0009088">
    <property type="term" value="P:threonine biosynthetic process"/>
    <property type="evidence" value="ECO:0007669"/>
    <property type="project" value="UniProtKB-UniPathway"/>
</dbReference>
<dbReference type="AlphaFoldDB" id="A0A4R3L639"/>
<dbReference type="InterPro" id="IPR022653">
    <property type="entry name" value="De-COase2_pyr-phos_BS"/>
</dbReference>
<evidence type="ECO:0000256" key="1">
    <source>
        <dbReference type="ARBA" id="ARBA00001933"/>
    </source>
</evidence>
<feature type="domain" description="ACT" evidence="14">
    <location>
        <begin position="334"/>
        <end position="407"/>
    </location>
</feature>
<accession>A0A4R3L639</accession>
<evidence type="ECO:0000313" key="16">
    <source>
        <dbReference type="Proteomes" id="UP000294599"/>
    </source>
</evidence>
<dbReference type="Pfam" id="PF00278">
    <property type="entry name" value="Orn_DAP_Arg_deC"/>
    <property type="match status" value="1"/>
</dbReference>
<evidence type="ECO:0000256" key="5">
    <source>
        <dbReference type="ARBA" id="ARBA00022741"/>
    </source>
</evidence>
<gene>
    <name evidence="15" type="ORF">EDC25_12137</name>
</gene>
<dbReference type="InterPro" id="IPR009006">
    <property type="entry name" value="Ala_racemase/Decarboxylase_C"/>
</dbReference>
<evidence type="ECO:0000256" key="10">
    <source>
        <dbReference type="ARBA" id="ARBA00023239"/>
    </source>
</evidence>
<evidence type="ECO:0000256" key="6">
    <source>
        <dbReference type="ARBA" id="ARBA00022777"/>
    </source>
</evidence>
<dbReference type="PANTHER" id="PTHR43727">
    <property type="entry name" value="DIAMINOPIMELATE DECARBOXYLASE"/>
    <property type="match status" value="1"/>
</dbReference>
<keyword evidence="8" id="KW-0067">ATP-binding</keyword>
<keyword evidence="10" id="KW-0456">Lyase</keyword>
<protein>
    <recommendedName>
        <fullName evidence="3">aspartate kinase</fullName>
        <ecNumber evidence="3">2.7.2.4</ecNumber>
    </recommendedName>
</protein>
<feature type="modified residue" description="N6-(pyridoxal phosphate)lysine" evidence="11">
    <location>
        <position position="547"/>
    </location>
</feature>
<dbReference type="Gene3D" id="2.40.37.10">
    <property type="entry name" value="Lyase, Ornithine Decarboxylase, Chain A, domain 1"/>
    <property type="match status" value="1"/>
</dbReference>
<evidence type="ECO:0000256" key="11">
    <source>
        <dbReference type="PIRSR" id="PIRSR600183-50"/>
    </source>
</evidence>
<reference evidence="15 16" key="1">
    <citation type="submission" date="2019-03" db="EMBL/GenBank/DDBJ databases">
        <title>Genomic Encyclopedia of Type Strains, Phase IV (KMG-IV): sequencing the most valuable type-strain genomes for metagenomic binning, comparative biology and taxonomic classification.</title>
        <authorList>
            <person name="Goeker M."/>
        </authorList>
    </citation>
    <scope>NUCLEOTIDE SEQUENCE [LARGE SCALE GENOMIC DNA]</scope>
    <source>
        <strain evidence="15 16">DSM 21944</strain>
    </source>
</reference>
<proteinExistence type="inferred from homology"/>
<comment type="pathway">
    <text evidence="13">Amino-acid biosynthesis; L-methionine biosynthesis via de novo pathway; L-homoserine from L-aspartate: step 1/3.</text>
</comment>
<keyword evidence="7" id="KW-0210">Decarboxylase</keyword>
<dbReference type="Gene3D" id="1.20.120.1320">
    <property type="entry name" value="Aspartokinase, catalytic domain"/>
    <property type="match status" value="1"/>
</dbReference>
<dbReference type="EMBL" id="SMAF01000021">
    <property type="protein sequence ID" value="TCS94518.1"/>
    <property type="molecule type" value="Genomic_DNA"/>
</dbReference>
<dbReference type="PROSITE" id="PS00878">
    <property type="entry name" value="ODR_DC_2_1"/>
    <property type="match status" value="1"/>
</dbReference>
<comment type="cofactor">
    <cofactor evidence="1 11">
        <name>pyridoxal 5'-phosphate</name>
        <dbReference type="ChEBI" id="CHEBI:597326"/>
    </cofactor>
</comment>
<name>A0A4R3L639_9GAMM</name>
<evidence type="ECO:0000259" key="14">
    <source>
        <dbReference type="PROSITE" id="PS51671"/>
    </source>
</evidence>
<dbReference type="PIRSF" id="PIRSF036459">
    <property type="entry name" value="DAP_dec_asp_kin"/>
    <property type="match status" value="1"/>
</dbReference>
<dbReference type="InterPro" id="IPR029066">
    <property type="entry name" value="PLP-binding_barrel"/>
</dbReference>
<feature type="active site" description="Proton donor" evidence="11">
    <location>
        <position position="824"/>
    </location>
</feature>
<dbReference type="SUPFAM" id="SSF53633">
    <property type="entry name" value="Carbamate kinase-like"/>
    <property type="match status" value="1"/>
</dbReference>
<dbReference type="InterPro" id="IPR002912">
    <property type="entry name" value="ACT_dom"/>
</dbReference>
<dbReference type="InterPro" id="IPR002986">
    <property type="entry name" value="DAP_deCOOHase_LysA"/>
</dbReference>
<dbReference type="InterPro" id="IPR022644">
    <property type="entry name" value="De-COase2_N"/>
</dbReference>
<comment type="caution">
    <text evidence="15">The sequence shown here is derived from an EMBL/GenBank/DDBJ whole genome shotgun (WGS) entry which is preliminary data.</text>
</comment>
<dbReference type="NCBIfam" id="TIGR00657">
    <property type="entry name" value="asp_kinases"/>
    <property type="match status" value="1"/>
</dbReference>
<keyword evidence="9 11" id="KW-0663">Pyridoxal phosphate</keyword>
<dbReference type="PRINTS" id="PR01181">
    <property type="entry name" value="DAPDCRBXLASE"/>
</dbReference>
<evidence type="ECO:0000256" key="9">
    <source>
        <dbReference type="ARBA" id="ARBA00022898"/>
    </source>
</evidence>
<keyword evidence="4" id="KW-0808">Transferase</keyword>
<dbReference type="Gene3D" id="3.30.70.260">
    <property type="match status" value="2"/>
</dbReference>
<dbReference type="RefSeq" id="WP_123521736.1">
    <property type="nucleotide sequence ID" value="NZ_JBHLWF010000081.1"/>
</dbReference>
<dbReference type="InterPro" id="IPR022643">
    <property type="entry name" value="De-COase2_C"/>
</dbReference>
<dbReference type="GO" id="GO:0009089">
    <property type="term" value="P:lysine biosynthetic process via diaminopimelate"/>
    <property type="evidence" value="ECO:0007669"/>
    <property type="project" value="UniProtKB-UniPathway"/>
</dbReference>
<dbReference type="SUPFAM" id="SSF50621">
    <property type="entry name" value="Alanine racemase C-terminal domain-like"/>
    <property type="match status" value="1"/>
</dbReference>
<dbReference type="InterPro" id="IPR045865">
    <property type="entry name" value="ACT-like_dom_sf"/>
</dbReference>
<evidence type="ECO:0000256" key="13">
    <source>
        <dbReference type="RuleBase" id="RU004249"/>
    </source>
</evidence>
<dbReference type="NCBIfam" id="NF006515">
    <property type="entry name" value="PRK08961.1"/>
    <property type="match status" value="1"/>
</dbReference>
<dbReference type="Proteomes" id="UP000294599">
    <property type="component" value="Unassembled WGS sequence"/>
</dbReference>
<dbReference type="PROSITE" id="PS51671">
    <property type="entry name" value="ACT"/>
    <property type="match status" value="1"/>
</dbReference>
<evidence type="ECO:0000256" key="2">
    <source>
        <dbReference type="ARBA" id="ARBA00004766"/>
    </source>
</evidence>
<dbReference type="InterPro" id="IPR042199">
    <property type="entry name" value="AsparK_Bifunc_asparK/hSer_DH"/>
</dbReference>
<evidence type="ECO:0000256" key="8">
    <source>
        <dbReference type="ARBA" id="ARBA00022840"/>
    </source>
</evidence>
<comment type="similarity">
    <text evidence="12">Belongs to the Orn/Lys/Arg decarboxylase class-II family.</text>
</comment>
<dbReference type="GO" id="GO:0004072">
    <property type="term" value="F:aspartate kinase activity"/>
    <property type="evidence" value="ECO:0007669"/>
    <property type="project" value="UniProtKB-EC"/>
</dbReference>
<dbReference type="UniPathway" id="UPA00051">
    <property type="reaction ID" value="UER00462"/>
</dbReference>
<dbReference type="PRINTS" id="PR01179">
    <property type="entry name" value="ODADCRBXLASE"/>
</dbReference>
<organism evidence="15 16">
    <name type="scientific">Pseudofulvimonas gallinarii</name>
    <dbReference type="NCBI Taxonomy" id="634155"/>
    <lineage>
        <taxon>Bacteria</taxon>
        <taxon>Pseudomonadati</taxon>
        <taxon>Pseudomonadota</taxon>
        <taxon>Gammaproteobacteria</taxon>
        <taxon>Lysobacterales</taxon>
        <taxon>Rhodanobacteraceae</taxon>
        <taxon>Pseudofulvimonas</taxon>
    </lineage>
</organism>
<evidence type="ECO:0000256" key="3">
    <source>
        <dbReference type="ARBA" id="ARBA00013059"/>
    </source>
</evidence>
<dbReference type="SUPFAM" id="SSF51419">
    <property type="entry name" value="PLP-binding barrel"/>
    <property type="match status" value="1"/>
</dbReference>
<dbReference type="PANTHER" id="PTHR43727:SF2">
    <property type="entry name" value="GROUP IV DECARBOXYLASE"/>
    <property type="match status" value="1"/>
</dbReference>
<dbReference type="GO" id="GO:0005524">
    <property type="term" value="F:ATP binding"/>
    <property type="evidence" value="ECO:0007669"/>
    <property type="project" value="UniProtKB-KW"/>
</dbReference>
<dbReference type="OrthoDB" id="9802241at2"/>
<comment type="pathway">
    <text evidence="2 13">Amino-acid biosynthesis; L-lysine biosynthesis via DAP pathway; (S)-tetrahydrodipicolinate from L-aspartate: step 1/4.</text>
</comment>
<keyword evidence="16" id="KW-1185">Reference proteome</keyword>
<dbReference type="Pfam" id="PF00696">
    <property type="entry name" value="AA_kinase"/>
    <property type="match status" value="1"/>
</dbReference>
<keyword evidence="5" id="KW-0547">Nucleotide-binding</keyword>
<comment type="pathway">
    <text evidence="13">Amino-acid biosynthesis; L-threonine biosynthesis; L-threonine from L-aspartate: step 1/5.</text>
</comment>
<dbReference type="InterPro" id="IPR011246">
    <property type="entry name" value="DAP_dec_asp_kin"/>
</dbReference>
<dbReference type="Gene3D" id="3.20.20.10">
    <property type="entry name" value="Alanine racemase"/>
    <property type="match status" value="1"/>
</dbReference>
<dbReference type="Gene3D" id="3.40.1160.10">
    <property type="entry name" value="Acetylglutamate kinase-like"/>
    <property type="match status" value="1"/>
</dbReference>
<dbReference type="UniPathway" id="UPA00034">
    <property type="reaction ID" value="UER00015"/>
</dbReference>
<dbReference type="SUPFAM" id="SSF55021">
    <property type="entry name" value="ACT-like"/>
    <property type="match status" value="2"/>
</dbReference>
<evidence type="ECO:0000256" key="12">
    <source>
        <dbReference type="RuleBase" id="RU003737"/>
    </source>
</evidence>
<dbReference type="InterPro" id="IPR001048">
    <property type="entry name" value="Asp/Glu/Uridylate_kinase"/>
</dbReference>
<dbReference type="GO" id="GO:0008836">
    <property type="term" value="F:diaminopimelate decarboxylase activity"/>
    <property type="evidence" value="ECO:0007669"/>
    <property type="project" value="InterPro"/>
</dbReference>
<sequence length="878" mass="93709">MNASSNPALPPDAPWIVLKFGGSSVARVARWGSIAELARQRHAAGHRVLVVVSALSGVTDALKAIGESADVGERRRLAEALAQRHIDFAAELGVDPALLAPWLAHLSELAASGGGSRCQGLYAWQAELLAMGELMSSTLGNAALRQAGLNSRWLDARDCLQAQPQPNQNEWARWLSASVPAQRDDELRERLAGRNADIFITQGFVARTADGCTAVLGRGGSDTSAAYFGAKLAAARVEIWSDVAGLFSANPREVPGARLLRRLDFQEAQEIATTGAKMLHPRCLSPLRRSGVPLWIRDTGNPDLAGTEIGPEAPDAAPSIKAVSTRRGITLVSMETIGMWQQVGFLADVFEVFRKHGLSVDLIGSAETNVTVSLDPSENLLGSDVLAALCEELAQFCRVRAITPCTAVTLVGRGMRGMLHRLRDVLADMGSLSVHLISQSSNDLNLTFVLDEADAEGLLPRLHADLIAACALPAEEDEVFGPTWAQLYAGDRASRPQPWWRARVEALRDIAAARGTPAYVYDLGTVRERARALRGIGAVSRWHYAIKANPHPAILRALETEGFDFECVSPGEVDAVREALPGLDPQRILFTPTMAGDDEFADALAQGLRVTFDCVEAVRALADGRHGGRSIAVRLDIGPGRGQHAHVRTGHDSKFGLPLADLPAFVEAAQAAGLVIDTLHAHLGSGVFDAGHWREVGLQLASLAERLPTVTTLNPGGGLGVPYLPGEPALDLGALGAGLDELRAAYPRLTLAMEPGRYLVAEAGVLLARVSRIKRKGRHVYVGCDAGMHTLLRPALYEAWHPVVNLDRPDAPRTMRADVVGPVCESADNLALDRRLPADTAVGDVLLVDIAGAYGAVMASDYNRRGRPLEIVLDGGAA</sequence>